<dbReference type="AlphaFoldDB" id="A0A3M7S507"/>
<name>A0A3M7S507_BRAPC</name>
<evidence type="ECO:0000313" key="2">
    <source>
        <dbReference type="Proteomes" id="UP000276133"/>
    </source>
</evidence>
<gene>
    <name evidence="1" type="ORF">BpHYR1_018723</name>
</gene>
<proteinExistence type="predicted"/>
<evidence type="ECO:0000313" key="1">
    <source>
        <dbReference type="EMBL" id="RNA30678.1"/>
    </source>
</evidence>
<comment type="caution">
    <text evidence="1">The sequence shown here is derived from an EMBL/GenBank/DDBJ whole genome shotgun (WGS) entry which is preliminary data.</text>
</comment>
<dbReference type="EMBL" id="REGN01002057">
    <property type="protein sequence ID" value="RNA30678.1"/>
    <property type="molecule type" value="Genomic_DNA"/>
</dbReference>
<keyword evidence="2" id="KW-1185">Reference proteome</keyword>
<organism evidence="1 2">
    <name type="scientific">Brachionus plicatilis</name>
    <name type="common">Marine rotifer</name>
    <name type="synonym">Brachionus muelleri</name>
    <dbReference type="NCBI Taxonomy" id="10195"/>
    <lineage>
        <taxon>Eukaryota</taxon>
        <taxon>Metazoa</taxon>
        <taxon>Spiralia</taxon>
        <taxon>Gnathifera</taxon>
        <taxon>Rotifera</taxon>
        <taxon>Eurotatoria</taxon>
        <taxon>Monogononta</taxon>
        <taxon>Pseudotrocha</taxon>
        <taxon>Ploima</taxon>
        <taxon>Brachionidae</taxon>
        <taxon>Brachionus</taxon>
    </lineage>
</organism>
<sequence length="80" mass="9479">MTLGNIQYFNQKILINRRSKNTQKLTRNRISDYQVDPQTKIMSVKIQDKVKNKIITKTHFCFHLVPNFCIFLGLQLIKVI</sequence>
<protein>
    <submittedName>
        <fullName evidence="1">Uncharacterized protein</fullName>
    </submittedName>
</protein>
<dbReference type="Proteomes" id="UP000276133">
    <property type="component" value="Unassembled WGS sequence"/>
</dbReference>
<reference evidence="1 2" key="1">
    <citation type="journal article" date="2018" name="Sci. Rep.">
        <title>Genomic signatures of local adaptation to the degree of environmental predictability in rotifers.</title>
        <authorList>
            <person name="Franch-Gras L."/>
            <person name="Hahn C."/>
            <person name="Garcia-Roger E.M."/>
            <person name="Carmona M.J."/>
            <person name="Serra M."/>
            <person name="Gomez A."/>
        </authorList>
    </citation>
    <scope>NUCLEOTIDE SEQUENCE [LARGE SCALE GENOMIC DNA]</scope>
    <source>
        <strain evidence="1">HYR1</strain>
    </source>
</reference>
<accession>A0A3M7S507</accession>